<dbReference type="EMBL" id="CM037615">
    <property type="protein sequence ID" value="KAH8014115.1"/>
    <property type="molecule type" value="Genomic_DNA"/>
</dbReference>
<sequence>MAGMGRPSSDAPRDALVGSGPPATPHLPGAGLGPEGAVTTGDGQTGPPRRRGSYVFRRLGAVAGELASQPRPRREPWMAAAAQPAVGAGKTALPGLPGIPGRARGQVGGGAGYGRGFQGN</sequence>
<evidence type="ECO:0000313" key="2">
    <source>
        <dbReference type="Proteomes" id="UP000827872"/>
    </source>
</evidence>
<accession>A0ACB8G3W5</accession>
<organism evidence="1 2">
    <name type="scientific">Sphaerodactylus townsendi</name>
    <dbReference type="NCBI Taxonomy" id="933632"/>
    <lineage>
        <taxon>Eukaryota</taxon>
        <taxon>Metazoa</taxon>
        <taxon>Chordata</taxon>
        <taxon>Craniata</taxon>
        <taxon>Vertebrata</taxon>
        <taxon>Euteleostomi</taxon>
        <taxon>Lepidosauria</taxon>
        <taxon>Squamata</taxon>
        <taxon>Bifurcata</taxon>
        <taxon>Gekkota</taxon>
        <taxon>Sphaerodactylidae</taxon>
        <taxon>Sphaerodactylus</taxon>
    </lineage>
</organism>
<gene>
    <name evidence="1" type="ORF">K3G42_026090</name>
</gene>
<dbReference type="Proteomes" id="UP000827872">
    <property type="component" value="Linkage Group LG02"/>
</dbReference>
<name>A0ACB8G3W5_9SAUR</name>
<keyword evidence="2" id="KW-1185">Reference proteome</keyword>
<reference evidence="1" key="1">
    <citation type="submission" date="2021-08" db="EMBL/GenBank/DDBJ databases">
        <title>The first chromosome-level gecko genome reveals the dynamic sex chromosomes of Neotropical dwarf geckos (Sphaerodactylidae: Sphaerodactylus).</title>
        <authorList>
            <person name="Pinto B.J."/>
            <person name="Keating S.E."/>
            <person name="Gamble T."/>
        </authorList>
    </citation>
    <scope>NUCLEOTIDE SEQUENCE</scope>
    <source>
        <strain evidence="1">TG3544</strain>
    </source>
</reference>
<proteinExistence type="predicted"/>
<protein>
    <submittedName>
        <fullName evidence="1">Uncharacterized protein</fullName>
    </submittedName>
</protein>
<comment type="caution">
    <text evidence="1">The sequence shown here is derived from an EMBL/GenBank/DDBJ whole genome shotgun (WGS) entry which is preliminary data.</text>
</comment>
<evidence type="ECO:0000313" key="1">
    <source>
        <dbReference type="EMBL" id="KAH8014115.1"/>
    </source>
</evidence>